<sequence>MTYRTVRFPSGREVGMAGLGDPAGGRLAVLLHPTPGASGFDPAPEATARSGIHLLTFERPGYGASEPSDVSVAGWADDLAGHLREVEATARTAGRTRFGRVGIVGWREGGVYAAVLAARHPDLVDALVLVAAPSPSHAAGASEQARGSLAAESPWPEPAGFSDRLQRMLDAAKENGDDGITRDRRAFEESIAPPPQSDTRSLILYGTDDDYATVRDAHWYAAGFPDAIVERVEGGADIIGREWERVLSFLRQPG</sequence>
<dbReference type="AlphaFoldDB" id="A0A852T1I1"/>
<reference evidence="2 3" key="1">
    <citation type="submission" date="2020-07" db="EMBL/GenBank/DDBJ databases">
        <title>Sequencing the genomes of 1000 actinobacteria strains.</title>
        <authorList>
            <person name="Klenk H.-P."/>
        </authorList>
    </citation>
    <scope>NUCLEOTIDE SEQUENCE [LARGE SCALE GENOMIC DNA]</scope>
    <source>
        <strain evidence="2 3">DSM 23871</strain>
    </source>
</reference>
<proteinExistence type="predicted"/>
<dbReference type="Gene3D" id="3.40.50.1820">
    <property type="entry name" value="alpha/beta hydrolase"/>
    <property type="match status" value="1"/>
</dbReference>
<dbReference type="GO" id="GO:0016020">
    <property type="term" value="C:membrane"/>
    <property type="evidence" value="ECO:0007669"/>
    <property type="project" value="TreeGrafter"/>
</dbReference>
<dbReference type="InterPro" id="IPR029058">
    <property type="entry name" value="AB_hydrolase_fold"/>
</dbReference>
<dbReference type="Proteomes" id="UP000589620">
    <property type="component" value="Unassembled WGS sequence"/>
</dbReference>
<feature type="domain" description="AB hydrolase-1" evidence="1">
    <location>
        <begin position="35"/>
        <end position="139"/>
    </location>
</feature>
<protein>
    <submittedName>
        <fullName evidence="2">Pimeloyl-ACP methyl ester carboxylesterase</fullName>
    </submittedName>
</protein>
<dbReference type="Pfam" id="PF00561">
    <property type="entry name" value="Abhydrolase_1"/>
    <property type="match status" value="1"/>
</dbReference>
<accession>A0A852T1I1</accession>
<keyword evidence="3" id="KW-1185">Reference proteome</keyword>
<dbReference type="RefSeq" id="WP_179456475.1">
    <property type="nucleotide sequence ID" value="NZ_BAAAPX010000001.1"/>
</dbReference>
<evidence type="ECO:0000259" key="1">
    <source>
        <dbReference type="Pfam" id="PF00561"/>
    </source>
</evidence>
<dbReference type="SUPFAM" id="SSF53474">
    <property type="entry name" value="alpha/beta-Hydrolases"/>
    <property type="match status" value="1"/>
</dbReference>
<dbReference type="InterPro" id="IPR000073">
    <property type="entry name" value="AB_hydrolase_1"/>
</dbReference>
<evidence type="ECO:0000313" key="2">
    <source>
        <dbReference type="EMBL" id="NYD74574.1"/>
    </source>
</evidence>
<evidence type="ECO:0000313" key="3">
    <source>
        <dbReference type="Proteomes" id="UP000589620"/>
    </source>
</evidence>
<comment type="caution">
    <text evidence="2">The sequence shown here is derived from an EMBL/GenBank/DDBJ whole genome shotgun (WGS) entry which is preliminary data.</text>
</comment>
<dbReference type="InterPro" id="IPR050266">
    <property type="entry name" value="AB_hydrolase_sf"/>
</dbReference>
<name>A0A852T1I1_9MICO</name>
<dbReference type="PANTHER" id="PTHR43798:SF33">
    <property type="entry name" value="HYDROLASE, PUTATIVE (AFU_ORTHOLOGUE AFUA_2G14860)-RELATED"/>
    <property type="match status" value="1"/>
</dbReference>
<dbReference type="PANTHER" id="PTHR43798">
    <property type="entry name" value="MONOACYLGLYCEROL LIPASE"/>
    <property type="match status" value="1"/>
</dbReference>
<dbReference type="EMBL" id="JACCBJ010000001">
    <property type="protein sequence ID" value="NYD74574.1"/>
    <property type="molecule type" value="Genomic_DNA"/>
</dbReference>
<dbReference type="GO" id="GO:0003824">
    <property type="term" value="F:catalytic activity"/>
    <property type="evidence" value="ECO:0007669"/>
    <property type="project" value="UniProtKB-ARBA"/>
</dbReference>
<organism evidence="2 3">
    <name type="scientific">Leifsonia soli</name>
    <dbReference type="NCBI Taxonomy" id="582665"/>
    <lineage>
        <taxon>Bacteria</taxon>
        <taxon>Bacillati</taxon>
        <taxon>Actinomycetota</taxon>
        <taxon>Actinomycetes</taxon>
        <taxon>Micrococcales</taxon>
        <taxon>Microbacteriaceae</taxon>
        <taxon>Leifsonia</taxon>
    </lineage>
</organism>
<gene>
    <name evidence="2" type="ORF">BJ963_002093</name>
</gene>